<comment type="caution">
    <text evidence="2">The sequence shown here is derived from an EMBL/GenBank/DDBJ whole genome shotgun (WGS) entry which is preliminary data.</text>
</comment>
<dbReference type="SMART" id="SM01022">
    <property type="entry name" value="ASCH"/>
    <property type="match status" value="1"/>
</dbReference>
<keyword evidence="3" id="KW-1185">Reference proteome</keyword>
<dbReference type="Pfam" id="PF04266">
    <property type="entry name" value="ASCH"/>
    <property type="match status" value="1"/>
</dbReference>
<dbReference type="InterPro" id="IPR009326">
    <property type="entry name" value="DUF984"/>
</dbReference>
<organism evidence="2 3">
    <name type="scientific">Demequina zhanjiangensis</name>
    <dbReference type="NCBI Taxonomy" id="3051659"/>
    <lineage>
        <taxon>Bacteria</taxon>
        <taxon>Bacillati</taxon>
        <taxon>Actinomycetota</taxon>
        <taxon>Actinomycetes</taxon>
        <taxon>Micrococcales</taxon>
        <taxon>Demequinaceae</taxon>
        <taxon>Demequina</taxon>
    </lineage>
</organism>
<name>A0ABT8FZJ0_9MICO</name>
<reference evidence="2" key="1">
    <citation type="submission" date="2023-06" db="EMBL/GenBank/DDBJ databases">
        <title>SYSU T00b26.</title>
        <authorList>
            <person name="Gao L."/>
            <person name="Fang B.-Z."/>
            <person name="Li W.-J."/>
        </authorList>
    </citation>
    <scope>NUCLEOTIDE SEQUENCE</scope>
    <source>
        <strain evidence="2">SYSU T00b26</strain>
    </source>
</reference>
<dbReference type="PANTHER" id="PTHR39203">
    <property type="entry name" value="CYTOPLASMIC PROTEIN-RELATED"/>
    <property type="match status" value="1"/>
</dbReference>
<sequence length="136" mass="14841">MPAEVPAAWAFGGTRAHAAGLLELVLAGTKTGTSSSLWDFEEDDDPLPQEGEVNIIVDADGAPQAVIQTTQVSVVPFDQVDEVHAESEGEGDRSLAHWRAVHQSFWEEFSERGFAPDMPVVCERFKVVYSETADRP</sequence>
<dbReference type="PIRSF" id="PIRSF021320">
    <property type="entry name" value="DUF984"/>
    <property type="match status" value="1"/>
</dbReference>
<dbReference type="PANTHER" id="PTHR39203:SF1">
    <property type="entry name" value="CYTOPLASMIC PROTEIN"/>
    <property type="match status" value="1"/>
</dbReference>
<feature type="domain" description="ASCH" evidence="1">
    <location>
        <begin position="9"/>
        <end position="129"/>
    </location>
</feature>
<evidence type="ECO:0000313" key="2">
    <source>
        <dbReference type="EMBL" id="MDN4472233.1"/>
    </source>
</evidence>
<gene>
    <name evidence="2" type="ORF">QQX04_04410</name>
</gene>
<evidence type="ECO:0000313" key="3">
    <source>
        <dbReference type="Proteomes" id="UP001172738"/>
    </source>
</evidence>
<dbReference type="SUPFAM" id="SSF88697">
    <property type="entry name" value="PUA domain-like"/>
    <property type="match status" value="1"/>
</dbReference>
<dbReference type="CDD" id="cd06553">
    <property type="entry name" value="ASCH_Ef3133_like"/>
    <property type="match status" value="1"/>
</dbReference>
<dbReference type="Gene3D" id="3.10.400.10">
    <property type="entry name" value="Sulfate adenylyltransferase"/>
    <property type="match status" value="1"/>
</dbReference>
<dbReference type="InterPro" id="IPR007374">
    <property type="entry name" value="ASCH_domain"/>
</dbReference>
<proteinExistence type="predicted"/>
<dbReference type="InterPro" id="IPR015947">
    <property type="entry name" value="PUA-like_sf"/>
</dbReference>
<dbReference type="Proteomes" id="UP001172738">
    <property type="component" value="Unassembled WGS sequence"/>
</dbReference>
<accession>A0ABT8FZJ0</accession>
<dbReference type="EMBL" id="JAUHPV010000002">
    <property type="protein sequence ID" value="MDN4472233.1"/>
    <property type="molecule type" value="Genomic_DNA"/>
</dbReference>
<evidence type="ECO:0000259" key="1">
    <source>
        <dbReference type="SMART" id="SM01022"/>
    </source>
</evidence>
<protein>
    <submittedName>
        <fullName evidence="2">ASCH domain-containing protein</fullName>
    </submittedName>
</protein>